<dbReference type="InterPro" id="IPR037176">
    <property type="entry name" value="Osmotin/thaumatin-like_sf"/>
</dbReference>
<dbReference type="EMBL" id="NJET01000118">
    <property type="protein sequence ID" value="PHH61059.1"/>
    <property type="molecule type" value="Genomic_DNA"/>
</dbReference>
<gene>
    <name evidence="3" type="ORF">CDD81_827</name>
</gene>
<dbReference type="OrthoDB" id="5290283at2759"/>
<dbReference type="STRING" id="1399860.A0A2C5X8C8"/>
<dbReference type="InterPro" id="IPR037398">
    <property type="entry name" value="Glyco_hydro_64_fam"/>
</dbReference>
<proteinExistence type="predicted"/>
<accession>A0A2C5X8C8</accession>
<dbReference type="PROSITE" id="PS52006">
    <property type="entry name" value="GH64"/>
    <property type="match status" value="1"/>
</dbReference>
<feature type="compositionally biased region" description="Low complexity" evidence="1">
    <location>
        <begin position="25"/>
        <end position="37"/>
    </location>
</feature>
<dbReference type="Proteomes" id="UP000226192">
    <property type="component" value="Unassembled WGS sequence"/>
</dbReference>
<dbReference type="PANTHER" id="PTHR38165">
    <property type="match status" value="1"/>
</dbReference>
<evidence type="ECO:0000313" key="4">
    <source>
        <dbReference type="Proteomes" id="UP000226192"/>
    </source>
</evidence>
<dbReference type="CDD" id="cd09220">
    <property type="entry name" value="GH64-GluB-like"/>
    <property type="match status" value="1"/>
</dbReference>
<dbReference type="Pfam" id="PF16483">
    <property type="entry name" value="Glyco_hydro_64"/>
    <property type="match status" value="1"/>
</dbReference>
<dbReference type="Gene3D" id="3.30.920.50">
    <property type="entry name" value="Beta-1,3-glucanase, C-terminal domain"/>
    <property type="match status" value="1"/>
</dbReference>
<comment type="caution">
    <text evidence="3">The sequence shown here is derived from an EMBL/GenBank/DDBJ whole genome shotgun (WGS) entry which is preliminary data.</text>
</comment>
<keyword evidence="4" id="KW-1185">Reference proteome</keyword>
<protein>
    <recommendedName>
        <fullName evidence="2">GH64 domain-containing protein</fullName>
    </recommendedName>
</protein>
<dbReference type="Gene3D" id="2.60.110.10">
    <property type="entry name" value="Thaumatin"/>
    <property type="match status" value="1"/>
</dbReference>
<dbReference type="PANTHER" id="PTHR38165:SF1">
    <property type="entry name" value="GLUCANASE B"/>
    <property type="match status" value="1"/>
</dbReference>
<name>A0A2C5X8C8_9HYPO</name>
<reference evidence="3 4" key="1">
    <citation type="submission" date="2017-06" db="EMBL/GenBank/DDBJ databases">
        <title>Ant-infecting Ophiocordyceps genomes reveal a high diversity of potential behavioral manipulation genes and a possible major role for enterotoxins.</title>
        <authorList>
            <person name="De Bekker C."/>
            <person name="Evans H.C."/>
            <person name="Brachmann A."/>
            <person name="Hughes D.P."/>
        </authorList>
    </citation>
    <scope>NUCLEOTIDE SEQUENCE [LARGE SCALE GENOMIC DNA]</scope>
    <source>
        <strain evidence="3 4">Map64</strain>
    </source>
</reference>
<feature type="compositionally biased region" description="Pro residues" evidence="1">
    <location>
        <begin position="38"/>
        <end position="52"/>
    </location>
</feature>
<evidence type="ECO:0000313" key="3">
    <source>
        <dbReference type="EMBL" id="PHH61059.1"/>
    </source>
</evidence>
<dbReference type="InterPro" id="IPR042517">
    <property type="entry name" value="Glyco_hydro_64_N_2"/>
</dbReference>
<feature type="domain" description="GH64" evidence="2">
    <location>
        <begin position="56"/>
        <end position="416"/>
    </location>
</feature>
<sequence length="433" mass="46598">MGFLARWRSRWLAPKTTKEAPPSLPSSASPPASSAPAASPPASTPAPAPAAAPAPNHTLPIVLRNSTGASQLYAHITGRDEKGLVIMSSDGKTIYRPTSPAAPLKPLAAADCAMALGPSGSSRTIHVPRMFGARIWFCKNQPLHFFVNPGPALVEPSATNTTDKNYGLDWGFCEFTWNVEQIYVNVSFVDFVSMPVSLRLDTIDGVVKTVPGMPSDGLSRVCAKLEEQARREGKPWNRLVVRSSANGKPLRALSPNAGGALFPGLFDGYYKSYIDAVWKKYQSQDLTVQTQFKWGDVKGRVDARSGRLVFNSHDVGAFDKPSAQDVFTCSTGPFAAGPNVADERLNVGARLAAALNRSTLDVNSQQPEGEDVDTYYRNPITNHYARICHETSLEGRGYAFPYDDVGASDSVDQSGFVNAPNPKMLTVGIGKPL</sequence>
<dbReference type="AlphaFoldDB" id="A0A2C5X8C8"/>
<dbReference type="InterPro" id="IPR032477">
    <property type="entry name" value="Glyco_hydro_64"/>
</dbReference>
<evidence type="ECO:0000259" key="2">
    <source>
        <dbReference type="PROSITE" id="PS52006"/>
    </source>
</evidence>
<evidence type="ECO:0000256" key="1">
    <source>
        <dbReference type="SAM" id="MobiDB-lite"/>
    </source>
</evidence>
<organism evidence="3 4">
    <name type="scientific">Ophiocordyceps australis</name>
    <dbReference type="NCBI Taxonomy" id="1399860"/>
    <lineage>
        <taxon>Eukaryota</taxon>
        <taxon>Fungi</taxon>
        <taxon>Dikarya</taxon>
        <taxon>Ascomycota</taxon>
        <taxon>Pezizomycotina</taxon>
        <taxon>Sordariomycetes</taxon>
        <taxon>Hypocreomycetidae</taxon>
        <taxon>Hypocreales</taxon>
        <taxon>Ophiocordycipitaceae</taxon>
        <taxon>Ophiocordyceps</taxon>
    </lineage>
</organism>
<feature type="region of interest" description="Disordered" evidence="1">
    <location>
        <begin position="1"/>
        <end position="53"/>
    </location>
</feature>